<name>A0A7S6UHC7_9GAMM</name>
<feature type="region of interest" description="Disordered" evidence="1">
    <location>
        <begin position="48"/>
        <end position="70"/>
    </location>
</feature>
<reference evidence="2 3" key="1">
    <citation type="submission" date="2020-10" db="EMBL/GenBank/DDBJ databases">
        <title>complete genome sequencing of Lysobacter sp. H21R20.</title>
        <authorList>
            <person name="Bae J.-W."/>
            <person name="Lee S.-Y."/>
        </authorList>
    </citation>
    <scope>NUCLEOTIDE SEQUENCE [LARGE SCALE GENOMIC DNA]</scope>
    <source>
        <strain evidence="2 3">H21R20</strain>
    </source>
</reference>
<dbReference type="AlphaFoldDB" id="A0A7S6UHC7"/>
<evidence type="ECO:0000256" key="1">
    <source>
        <dbReference type="SAM" id="MobiDB-lite"/>
    </source>
</evidence>
<proteinExistence type="predicted"/>
<dbReference type="KEGG" id="lcic:INQ41_04745"/>
<accession>A0A7S6UHC7</accession>
<dbReference type="EMBL" id="CP063656">
    <property type="protein sequence ID" value="QOW20338.1"/>
    <property type="molecule type" value="Genomic_DNA"/>
</dbReference>
<keyword evidence="3" id="KW-1185">Reference proteome</keyword>
<dbReference type="RefSeq" id="WP_193986662.1">
    <property type="nucleotide sequence ID" value="NZ_CP063656.1"/>
</dbReference>
<organism evidence="2 3">
    <name type="scientific">Novilysobacter ciconiae</name>
    <dbReference type="NCBI Taxonomy" id="2781022"/>
    <lineage>
        <taxon>Bacteria</taxon>
        <taxon>Pseudomonadati</taxon>
        <taxon>Pseudomonadota</taxon>
        <taxon>Gammaproteobacteria</taxon>
        <taxon>Lysobacterales</taxon>
        <taxon>Lysobacteraceae</taxon>
        <taxon>Novilysobacter</taxon>
    </lineage>
</organism>
<sequence>MIEAIQVSALDAAKTGAGGLSPAQQPQTSQAQATPFDVRDFAATMERTGAAPNANAPAPVAPPTVSEPSQGTRAVLGALDGLNGGADKIESMSQILTANGADLTPGEMIQLTMRSHQFLFTAQLTSNVANRSSDGIQQLFRQQS</sequence>
<evidence type="ECO:0000313" key="3">
    <source>
        <dbReference type="Proteomes" id="UP000594059"/>
    </source>
</evidence>
<dbReference type="Proteomes" id="UP000594059">
    <property type="component" value="Chromosome"/>
</dbReference>
<evidence type="ECO:0000313" key="2">
    <source>
        <dbReference type="EMBL" id="QOW20338.1"/>
    </source>
</evidence>
<protein>
    <submittedName>
        <fullName evidence="2">Uncharacterized protein</fullName>
    </submittedName>
</protein>
<gene>
    <name evidence="2" type="ORF">INQ41_04745</name>
</gene>